<feature type="compositionally biased region" description="Basic and acidic residues" evidence="1">
    <location>
        <begin position="14"/>
        <end position="28"/>
    </location>
</feature>
<feature type="region of interest" description="Disordered" evidence="1">
    <location>
        <begin position="1"/>
        <end position="50"/>
    </location>
</feature>
<proteinExistence type="predicted"/>
<evidence type="ECO:0000313" key="3">
    <source>
        <dbReference type="Proteomes" id="UP001498421"/>
    </source>
</evidence>
<organism evidence="2 3">
    <name type="scientific">Neonectria magnoliae</name>
    <dbReference type="NCBI Taxonomy" id="2732573"/>
    <lineage>
        <taxon>Eukaryota</taxon>
        <taxon>Fungi</taxon>
        <taxon>Dikarya</taxon>
        <taxon>Ascomycota</taxon>
        <taxon>Pezizomycotina</taxon>
        <taxon>Sordariomycetes</taxon>
        <taxon>Hypocreomycetidae</taxon>
        <taxon>Hypocreales</taxon>
        <taxon>Nectriaceae</taxon>
        <taxon>Neonectria</taxon>
    </lineage>
</organism>
<feature type="compositionally biased region" description="Low complexity" evidence="1">
    <location>
        <begin position="30"/>
        <end position="40"/>
    </location>
</feature>
<protein>
    <submittedName>
        <fullName evidence="2">Uncharacterized protein</fullName>
    </submittedName>
</protein>
<reference evidence="2 3" key="1">
    <citation type="journal article" date="2025" name="Microbiol. Resour. Announc.">
        <title>Draft genome sequences for Neonectria magnoliae and Neonectria punicea, canker pathogens of Liriodendron tulipifera and Acer saccharum in West Virginia.</title>
        <authorList>
            <person name="Petronek H.M."/>
            <person name="Kasson M.T."/>
            <person name="Metheny A.M."/>
            <person name="Stauder C.M."/>
            <person name="Lovett B."/>
            <person name="Lynch S.C."/>
            <person name="Garnas J.R."/>
            <person name="Kasson L.R."/>
            <person name="Stajich J.E."/>
        </authorList>
    </citation>
    <scope>NUCLEOTIDE SEQUENCE [LARGE SCALE GENOMIC DNA]</scope>
    <source>
        <strain evidence="2 3">NRRL 64651</strain>
    </source>
</reference>
<dbReference type="EMBL" id="JAZAVK010000296">
    <property type="protein sequence ID" value="KAK7414534.1"/>
    <property type="molecule type" value="Genomic_DNA"/>
</dbReference>
<evidence type="ECO:0000313" key="2">
    <source>
        <dbReference type="EMBL" id="KAK7414534.1"/>
    </source>
</evidence>
<comment type="caution">
    <text evidence="2">The sequence shown here is derived from an EMBL/GenBank/DDBJ whole genome shotgun (WGS) entry which is preliminary data.</text>
</comment>
<sequence length="129" mass="14420">MLESWLETSPKIDSNSDPRDIDPRHFDPRSSASTSPETSSFPYNDSDTDEVDIDDQVNYFDWHSFITRRSIKSDPNQPQHNLEAEAVLNDFLNMIHPIGGARSRDGIAAPNTSPSHSPFASVIVSQVSF</sequence>
<dbReference type="Proteomes" id="UP001498421">
    <property type="component" value="Unassembled WGS sequence"/>
</dbReference>
<name>A0ABR1H0D1_9HYPO</name>
<evidence type="ECO:0000256" key="1">
    <source>
        <dbReference type="SAM" id="MobiDB-lite"/>
    </source>
</evidence>
<accession>A0ABR1H0D1</accession>
<gene>
    <name evidence="2" type="ORF">QQZ08_012531</name>
</gene>
<keyword evidence="3" id="KW-1185">Reference proteome</keyword>